<dbReference type="InterPro" id="IPR021109">
    <property type="entry name" value="Peptidase_aspartic_dom_sf"/>
</dbReference>
<dbReference type="Gene3D" id="2.40.70.10">
    <property type="entry name" value="Acid Proteases"/>
    <property type="match status" value="1"/>
</dbReference>
<dbReference type="RefSeq" id="WP_278017345.1">
    <property type="nucleotide sequence ID" value="NZ_CP121106.1"/>
</dbReference>
<name>A0ABY8FWP9_9SPHN</name>
<dbReference type="EMBL" id="CP121106">
    <property type="protein sequence ID" value="WFL78655.1"/>
    <property type="molecule type" value="Genomic_DNA"/>
</dbReference>
<evidence type="ECO:0000313" key="1">
    <source>
        <dbReference type="EMBL" id="WFL78655.1"/>
    </source>
</evidence>
<accession>A0ABY8FWP9</accession>
<dbReference type="SUPFAM" id="SSF50630">
    <property type="entry name" value="Acid proteases"/>
    <property type="match status" value="1"/>
</dbReference>
<organism evidence="1 2">
    <name type="scientific">Altererythrobacter arenosus</name>
    <dbReference type="NCBI Taxonomy" id="3032592"/>
    <lineage>
        <taxon>Bacteria</taxon>
        <taxon>Pseudomonadati</taxon>
        <taxon>Pseudomonadota</taxon>
        <taxon>Alphaproteobacteria</taxon>
        <taxon>Sphingomonadales</taxon>
        <taxon>Erythrobacteraceae</taxon>
        <taxon>Altererythrobacter</taxon>
    </lineage>
</organism>
<gene>
    <name evidence="1" type="ORF">P7228_06215</name>
</gene>
<evidence type="ECO:0008006" key="3">
    <source>
        <dbReference type="Google" id="ProtNLM"/>
    </source>
</evidence>
<keyword evidence="2" id="KW-1185">Reference proteome</keyword>
<reference evidence="1 2" key="1">
    <citation type="submission" date="2023-03" db="EMBL/GenBank/DDBJ databases">
        <title>Altererythrobacter sp. CAU 1644 isolated from sand.</title>
        <authorList>
            <person name="Kim W."/>
        </authorList>
    </citation>
    <scope>NUCLEOTIDE SEQUENCE [LARGE SCALE GENOMIC DNA]</scope>
    <source>
        <strain evidence="1 2">CAU 1644</strain>
    </source>
</reference>
<protein>
    <recommendedName>
        <fullName evidence="3">Peptidase A2 domain-containing protein</fullName>
    </recommendedName>
</protein>
<evidence type="ECO:0000313" key="2">
    <source>
        <dbReference type="Proteomes" id="UP001215827"/>
    </source>
</evidence>
<dbReference type="Proteomes" id="UP001215827">
    <property type="component" value="Chromosome"/>
</dbReference>
<proteinExistence type="predicted"/>
<sequence>MPTLSGHLQNNRILIKVGIRQFEPIGPVAGQSTIPSLDYVEAMALVDTGARRTCISEQLVQKLRMRRIGQTEVWNVKRPERHWTYLFHVGIWPDTELGVPSTIFGIGEEIEGIDIGNHPYFDVLLGMDIISQGRLLVEPNGDFTITFGEQ</sequence>